<dbReference type="AlphaFoldDB" id="G8NU23"/>
<protein>
    <submittedName>
        <fullName evidence="2">Uncharacterized protein</fullName>
    </submittedName>
</protein>
<sequence length="65" mass="6390">MCSLDAPDVTITASQPMLYLNQNATATSAINVTAQNGFGGGVSLTAPDLPNGTTASSSPATTTAC</sequence>
<evidence type="ECO:0000256" key="1">
    <source>
        <dbReference type="SAM" id="MobiDB-lite"/>
    </source>
</evidence>
<reference evidence="2 3" key="1">
    <citation type="submission" date="2011-11" db="EMBL/GenBank/DDBJ databases">
        <title>Complete sequence of Granulicella mallensis MP5ACTX8.</title>
        <authorList>
            <consortium name="US DOE Joint Genome Institute"/>
            <person name="Lucas S."/>
            <person name="Copeland A."/>
            <person name="Lapidus A."/>
            <person name="Cheng J.-F."/>
            <person name="Goodwin L."/>
            <person name="Pitluck S."/>
            <person name="Peters L."/>
            <person name="Lu M."/>
            <person name="Detter J.C."/>
            <person name="Han C."/>
            <person name="Tapia R."/>
            <person name="Land M."/>
            <person name="Hauser L."/>
            <person name="Kyrpides N."/>
            <person name="Ivanova N."/>
            <person name="Mikhailova N."/>
            <person name="Pagani I."/>
            <person name="Rawat S."/>
            <person name="Mannisto M."/>
            <person name="Haggblom M."/>
            <person name="Woyke T."/>
        </authorList>
    </citation>
    <scope>NUCLEOTIDE SEQUENCE [LARGE SCALE GENOMIC DNA]</scope>
    <source>
        <strain evidence="3">ATCC BAA-1857 / DSM 23137 / MP5ACTX8</strain>
    </source>
</reference>
<dbReference type="KEGG" id="gma:AciX8_3279"/>
<feature type="region of interest" description="Disordered" evidence="1">
    <location>
        <begin position="43"/>
        <end position="65"/>
    </location>
</feature>
<evidence type="ECO:0000313" key="3">
    <source>
        <dbReference type="Proteomes" id="UP000007113"/>
    </source>
</evidence>
<dbReference type="STRING" id="682795.AciX8_3279"/>
<keyword evidence="3" id="KW-1185">Reference proteome</keyword>
<name>G8NU23_GRAMM</name>
<accession>G8NU23</accession>
<proteinExistence type="predicted"/>
<dbReference type="Proteomes" id="UP000007113">
    <property type="component" value="Chromosome"/>
</dbReference>
<organism evidence="2 3">
    <name type="scientific">Granulicella mallensis (strain ATCC BAA-1857 / DSM 23137 / MP5ACTX8)</name>
    <dbReference type="NCBI Taxonomy" id="682795"/>
    <lineage>
        <taxon>Bacteria</taxon>
        <taxon>Pseudomonadati</taxon>
        <taxon>Acidobacteriota</taxon>
        <taxon>Terriglobia</taxon>
        <taxon>Terriglobales</taxon>
        <taxon>Acidobacteriaceae</taxon>
        <taxon>Granulicella</taxon>
    </lineage>
</organism>
<feature type="compositionally biased region" description="Low complexity" evidence="1">
    <location>
        <begin position="53"/>
        <end position="65"/>
    </location>
</feature>
<dbReference type="HOGENOM" id="CLU_2843698_0_0_0"/>
<evidence type="ECO:0000313" key="2">
    <source>
        <dbReference type="EMBL" id="AEU37579.1"/>
    </source>
</evidence>
<dbReference type="EMBL" id="CP003130">
    <property type="protein sequence ID" value="AEU37579.1"/>
    <property type="molecule type" value="Genomic_DNA"/>
</dbReference>
<gene>
    <name evidence="2" type="ordered locus">AciX8_3279</name>
</gene>